<evidence type="ECO:0000313" key="7">
    <source>
        <dbReference type="Proteomes" id="UP000561181"/>
    </source>
</evidence>
<dbReference type="PANTHER" id="PTHR30349:SF41">
    <property type="entry name" value="INTEGRASE_RECOMBINASE PROTEIN MJ0367-RELATED"/>
    <property type="match status" value="1"/>
</dbReference>
<name>A0A848QH69_9SPHN</name>
<accession>A0A848QH69</accession>
<keyword evidence="7" id="KW-1185">Reference proteome</keyword>
<dbReference type="Gene3D" id="1.10.443.10">
    <property type="entry name" value="Intergrase catalytic core"/>
    <property type="match status" value="1"/>
</dbReference>
<evidence type="ECO:0000256" key="4">
    <source>
        <dbReference type="ARBA" id="ARBA00023172"/>
    </source>
</evidence>
<dbReference type="InterPro" id="IPR013762">
    <property type="entry name" value="Integrase-like_cat_sf"/>
</dbReference>
<dbReference type="Gene3D" id="1.10.150.130">
    <property type="match status" value="1"/>
</dbReference>
<evidence type="ECO:0000259" key="5">
    <source>
        <dbReference type="PROSITE" id="PS51898"/>
    </source>
</evidence>
<organism evidence="6 7">
    <name type="scientific">Pontixanthobacter rizhaonensis</name>
    <dbReference type="NCBI Taxonomy" id="2730337"/>
    <lineage>
        <taxon>Bacteria</taxon>
        <taxon>Pseudomonadati</taxon>
        <taxon>Pseudomonadota</taxon>
        <taxon>Alphaproteobacteria</taxon>
        <taxon>Sphingomonadales</taxon>
        <taxon>Erythrobacteraceae</taxon>
        <taxon>Pontixanthobacter</taxon>
    </lineage>
</organism>
<dbReference type="GO" id="GO:0006310">
    <property type="term" value="P:DNA recombination"/>
    <property type="evidence" value="ECO:0007669"/>
    <property type="project" value="UniProtKB-KW"/>
</dbReference>
<dbReference type="EMBL" id="JABCRE010000004">
    <property type="protein sequence ID" value="NMW33021.1"/>
    <property type="molecule type" value="Genomic_DNA"/>
</dbReference>
<dbReference type="InterPro" id="IPR002104">
    <property type="entry name" value="Integrase_catalytic"/>
</dbReference>
<protein>
    <submittedName>
        <fullName evidence="6">Site-specific integrase</fullName>
    </submittedName>
</protein>
<dbReference type="GO" id="GO:0015074">
    <property type="term" value="P:DNA integration"/>
    <property type="evidence" value="ECO:0007669"/>
    <property type="project" value="UniProtKB-KW"/>
</dbReference>
<comment type="similarity">
    <text evidence="1">Belongs to the 'phage' integrase family.</text>
</comment>
<dbReference type="AlphaFoldDB" id="A0A848QH69"/>
<dbReference type="RefSeq" id="WP_170014267.1">
    <property type="nucleotide sequence ID" value="NZ_JABCRE010000004.1"/>
</dbReference>
<keyword evidence="3" id="KW-0238">DNA-binding</keyword>
<dbReference type="Pfam" id="PF00589">
    <property type="entry name" value="Phage_integrase"/>
    <property type="match status" value="1"/>
</dbReference>
<dbReference type="PROSITE" id="PS51898">
    <property type="entry name" value="TYR_RECOMBINASE"/>
    <property type="match status" value="1"/>
</dbReference>
<dbReference type="InterPro" id="IPR050090">
    <property type="entry name" value="Tyrosine_recombinase_XerCD"/>
</dbReference>
<dbReference type="Proteomes" id="UP000561181">
    <property type="component" value="Unassembled WGS sequence"/>
</dbReference>
<evidence type="ECO:0000313" key="6">
    <source>
        <dbReference type="EMBL" id="NMW33021.1"/>
    </source>
</evidence>
<proteinExistence type="inferred from homology"/>
<dbReference type="GO" id="GO:0003677">
    <property type="term" value="F:DNA binding"/>
    <property type="evidence" value="ECO:0007669"/>
    <property type="project" value="UniProtKB-KW"/>
</dbReference>
<dbReference type="InterPro" id="IPR011010">
    <property type="entry name" value="DNA_brk_join_enz"/>
</dbReference>
<evidence type="ECO:0000256" key="1">
    <source>
        <dbReference type="ARBA" id="ARBA00008857"/>
    </source>
</evidence>
<keyword evidence="4" id="KW-0233">DNA recombination</keyword>
<dbReference type="SUPFAM" id="SSF56349">
    <property type="entry name" value="DNA breaking-rejoining enzymes"/>
    <property type="match status" value="1"/>
</dbReference>
<dbReference type="PANTHER" id="PTHR30349">
    <property type="entry name" value="PHAGE INTEGRASE-RELATED"/>
    <property type="match status" value="1"/>
</dbReference>
<keyword evidence="2" id="KW-0229">DNA integration</keyword>
<gene>
    <name evidence="6" type="ORF">HKD42_13210</name>
</gene>
<feature type="domain" description="Tyr recombinase" evidence="5">
    <location>
        <begin position="173"/>
        <end position="391"/>
    </location>
</feature>
<evidence type="ECO:0000256" key="3">
    <source>
        <dbReference type="ARBA" id="ARBA00023125"/>
    </source>
</evidence>
<dbReference type="CDD" id="cd01184">
    <property type="entry name" value="INT_C_like_1"/>
    <property type="match status" value="1"/>
</dbReference>
<evidence type="ECO:0000256" key="2">
    <source>
        <dbReference type="ARBA" id="ARBA00022908"/>
    </source>
</evidence>
<comment type="caution">
    <text evidence="6">The sequence shown here is derived from an EMBL/GenBank/DDBJ whole genome shotgun (WGS) entry which is preliminary data.</text>
</comment>
<dbReference type="InterPro" id="IPR010998">
    <property type="entry name" value="Integrase_recombinase_N"/>
</dbReference>
<reference evidence="6 7" key="1">
    <citation type="submission" date="2020-04" db="EMBL/GenBank/DDBJ databases">
        <authorList>
            <person name="Liu A."/>
        </authorList>
    </citation>
    <scope>NUCLEOTIDE SEQUENCE [LARGE SCALE GENOMIC DNA]</scope>
    <source>
        <strain evidence="6 7">RZ02</strain>
    </source>
</reference>
<sequence>MSIGLTVDPTLLQPLSQRSDQSLHTVENSTLARRGEVAEEKTISVGAVLERFLADPTQDWSPRTRLAYETTSRFMISMIGASTPIGHMTRAACREFLETLRFLPKNASRSFPDLTPKQASDYARSTGYENVISPSNANIYINKVCVVLNWAVREGYLERNHLKGLRLADPIARVDKRLPFSHLQLEAMFNAPLFTGCQDDELGYAKAGGKRPRGTRFWVILIALYTGMRLNEICQLDTADVRAFEGIACFSVSERSLVGTDDKHLKTRSSERVVPIHPDLLSLGILDFVEQRNDAGHDKLFFDICAGQDGFRSTAFSKWFVLFLIHAKAREPKTSFHSFRHLFRDALRQAKVSREIAMILGGWGTGTKSGLDVADYYGKGFEISVLAEAIEKLSFDHINALRALITSSKR</sequence>